<accession>A0A3N4I4V9</accession>
<evidence type="ECO:0000313" key="2">
    <source>
        <dbReference type="EMBL" id="RPA80436.1"/>
    </source>
</evidence>
<organism evidence="2 3">
    <name type="scientific">Ascobolus immersus RN42</name>
    <dbReference type="NCBI Taxonomy" id="1160509"/>
    <lineage>
        <taxon>Eukaryota</taxon>
        <taxon>Fungi</taxon>
        <taxon>Dikarya</taxon>
        <taxon>Ascomycota</taxon>
        <taxon>Pezizomycotina</taxon>
        <taxon>Pezizomycetes</taxon>
        <taxon>Pezizales</taxon>
        <taxon>Ascobolaceae</taxon>
        <taxon>Ascobolus</taxon>
    </lineage>
</organism>
<gene>
    <name evidence="2" type="ORF">BJ508DRAFT_347177</name>
</gene>
<feature type="region of interest" description="Disordered" evidence="1">
    <location>
        <begin position="308"/>
        <end position="374"/>
    </location>
</feature>
<proteinExistence type="predicted"/>
<keyword evidence="3" id="KW-1185">Reference proteome</keyword>
<sequence>MYKPEDRKPPFANGVIPMKFVVFCLLDVLLETPELRPASLIETQASHLSMGPTKNTPSQASRKLCTAFPLNSNKRGSECHWQRCWQICMSASAKRYLSSSLFLRRKHTYRYPFSQYLENPGILNYLSFALLSRLLNKSDFIPVDFLASLPTFITFIRVHPYDHLQTSYTIGCIISKMPNDPYADYKYYNHKRPSDDERRCCVACMVRHEDNGCTCQCHRRPFNKPSEKKSDDGDSPMLIELLTYKMNGLKKVKGNIVKDTINSRGSSSYFVPSFDQSQGFALKSQRLAPRSRTPDFEMAQRRPYSYDYPKHVYSDNRNQDRDDCYNNNNCEEYYRPKTPGPPPEQDYRNNNNNEYNRHHGNPYGYSDNNGAYEW</sequence>
<evidence type="ECO:0000313" key="3">
    <source>
        <dbReference type="Proteomes" id="UP000275078"/>
    </source>
</evidence>
<reference evidence="2 3" key="1">
    <citation type="journal article" date="2018" name="Nat. Ecol. Evol.">
        <title>Pezizomycetes genomes reveal the molecular basis of ectomycorrhizal truffle lifestyle.</title>
        <authorList>
            <person name="Murat C."/>
            <person name="Payen T."/>
            <person name="Noel B."/>
            <person name="Kuo A."/>
            <person name="Morin E."/>
            <person name="Chen J."/>
            <person name="Kohler A."/>
            <person name="Krizsan K."/>
            <person name="Balestrini R."/>
            <person name="Da Silva C."/>
            <person name="Montanini B."/>
            <person name="Hainaut M."/>
            <person name="Levati E."/>
            <person name="Barry K.W."/>
            <person name="Belfiori B."/>
            <person name="Cichocki N."/>
            <person name="Clum A."/>
            <person name="Dockter R.B."/>
            <person name="Fauchery L."/>
            <person name="Guy J."/>
            <person name="Iotti M."/>
            <person name="Le Tacon F."/>
            <person name="Lindquist E.A."/>
            <person name="Lipzen A."/>
            <person name="Malagnac F."/>
            <person name="Mello A."/>
            <person name="Molinier V."/>
            <person name="Miyauchi S."/>
            <person name="Poulain J."/>
            <person name="Riccioni C."/>
            <person name="Rubini A."/>
            <person name="Sitrit Y."/>
            <person name="Splivallo R."/>
            <person name="Traeger S."/>
            <person name="Wang M."/>
            <person name="Zifcakova L."/>
            <person name="Wipf D."/>
            <person name="Zambonelli A."/>
            <person name="Paolocci F."/>
            <person name="Nowrousian M."/>
            <person name="Ottonello S."/>
            <person name="Baldrian P."/>
            <person name="Spatafora J.W."/>
            <person name="Henrissat B."/>
            <person name="Nagy L.G."/>
            <person name="Aury J.M."/>
            <person name="Wincker P."/>
            <person name="Grigoriev I.V."/>
            <person name="Bonfante P."/>
            <person name="Martin F.M."/>
        </authorList>
    </citation>
    <scope>NUCLEOTIDE SEQUENCE [LARGE SCALE GENOMIC DNA]</scope>
    <source>
        <strain evidence="2 3">RN42</strain>
    </source>
</reference>
<dbReference type="EMBL" id="ML119688">
    <property type="protein sequence ID" value="RPA80436.1"/>
    <property type="molecule type" value="Genomic_DNA"/>
</dbReference>
<protein>
    <submittedName>
        <fullName evidence="2">Uncharacterized protein</fullName>
    </submittedName>
</protein>
<name>A0A3N4I4V9_ASCIM</name>
<evidence type="ECO:0000256" key="1">
    <source>
        <dbReference type="SAM" id="MobiDB-lite"/>
    </source>
</evidence>
<dbReference type="Proteomes" id="UP000275078">
    <property type="component" value="Unassembled WGS sequence"/>
</dbReference>
<dbReference type="AlphaFoldDB" id="A0A3N4I4V9"/>
<feature type="compositionally biased region" description="Basic and acidic residues" evidence="1">
    <location>
        <begin position="308"/>
        <end position="324"/>
    </location>
</feature>